<dbReference type="AlphaFoldDB" id="W2PDV1"/>
<reference evidence="1 2" key="2">
    <citation type="submission" date="2013-11" db="EMBL/GenBank/DDBJ databases">
        <title>The Genome Sequence of Phytophthora parasitica INRA-310.</title>
        <authorList>
            <consortium name="The Broad Institute Genomics Platform"/>
            <person name="Russ C."/>
            <person name="Tyler B."/>
            <person name="Panabieres F."/>
            <person name="Shan W."/>
            <person name="Tripathy S."/>
            <person name="Grunwald N."/>
            <person name="Machado M."/>
            <person name="Johnson C.S."/>
            <person name="Arredondo F."/>
            <person name="Hong C."/>
            <person name="Coffey M."/>
            <person name="Young S.K."/>
            <person name="Zeng Q."/>
            <person name="Gargeya S."/>
            <person name="Fitzgerald M."/>
            <person name="Abouelleil A."/>
            <person name="Alvarado L."/>
            <person name="Chapman S.B."/>
            <person name="Gainer-Dewar J."/>
            <person name="Goldberg J."/>
            <person name="Griggs A."/>
            <person name="Gujja S."/>
            <person name="Hansen M."/>
            <person name="Howarth C."/>
            <person name="Imamovic A."/>
            <person name="Ireland A."/>
            <person name="Larimer J."/>
            <person name="McCowan C."/>
            <person name="Murphy C."/>
            <person name="Pearson M."/>
            <person name="Poon T.W."/>
            <person name="Priest M."/>
            <person name="Roberts A."/>
            <person name="Saif S."/>
            <person name="Shea T."/>
            <person name="Sykes S."/>
            <person name="Wortman J."/>
            <person name="Nusbaum C."/>
            <person name="Birren B."/>
        </authorList>
    </citation>
    <scope>NUCLEOTIDE SEQUENCE [LARGE SCALE GENOMIC DNA]</scope>
    <source>
        <strain evidence="1 2">INRA-310</strain>
    </source>
</reference>
<accession>W2PDV1</accession>
<dbReference type="OMA" id="PFRQFAI"/>
<protein>
    <submittedName>
        <fullName evidence="1">Uncharacterized protein</fullName>
    </submittedName>
</protein>
<dbReference type="RefSeq" id="XP_008915904.1">
    <property type="nucleotide sequence ID" value="XM_008917656.1"/>
</dbReference>
<evidence type="ECO:0000313" key="2">
    <source>
        <dbReference type="Proteomes" id="UP000018817"/>
    </source>
</evidence>
<gene>
    <name evidence="1" type="ORF">PPTG_19234</name>
</gene>
<organism evidence="1 2">
    <name type="scientific">Phytophthora nicotianae (strain INRA-310)</name>
    <name type="common">Phytophthora parasitica</name>
    <dbReference type="NCBI Taxonomy" id="761204"/>
    <lineage>
        <taxon>Eukaryota</taxon>
        <taxon>Sar</taxon>
        <taxon>Stramenopiles</taxon>
        <taxon>Oomycota</taxon>
        <taxon>Peronosporomycetes</taxon>
        <taxon>Peronosporales</taxon>
        <taxon>Peronosporaceae</taxon>
        <taxon>Phytophthora</taxon>
    </lineage>
</organism>
<dbReference type="VEuPathDB" id="FungiDB:PPTG_19234"/>
<reference evidence="2" key="1">
    <citation type="submission" date="2011-12" db="EMBL/GenBank/DDBJ databases">
        <authorList>
            <consortium name="The Broad Institute Genome Sequencing Platform"/>
            <person name="Russ C."/>
            <person name="Tyler B."/>
            <person name="Panabieres F."/>
            <person name="Shan W."/>
            <person name="Tripathy S."/>
            <person name="Grunwald N."/>
            <person name="Machado M."/>
            <person name="Young S.K."/>
            <person name="Zeng Q."/>
            <person name="Gargeya S."/>
            <person name="Fitzgerald M."/>
            <person name="Haas B."/>
            <person name="Abouelleil A."/>
            <person name="Alvarado L."/>
            <person name="Arachchi H.M."/>
            <person name="Berlin A."/>
            <person name="Chapman S.B."/>
            <person name="Gearin G."/>
            <person name="Goldberg J."/>
            <person name="Griggs A."/>
            <person name="Gujja S."/>
            <person name="Hansen M."/>
            <person name="Heiman D."/>
            <person name="Howarth C."/>
            <person name="Larimer J."/>
            <person name="Lui A."/>
            <person name="MacDonald P.J.P."/>
            <person name="McCowen C."/>
            <person name="Montmayeur A."/>
            <person name="Murphy C."/>
            <person name="Neiman D."/>
            <person name="Pearson M."/>
            <person name="Priest M."/>
            <person name="Roberts A."/>
            <person name="Saif S."/>
            <person name="Shea T."/>
            <person name="Sisk P."/>
            <person name="Stolte C."/>
            <person name="Sykes S."/>
            <person name="Wortman J."/>
            <person name="Nusbaum C."/>
            <person name="Birren B."/>
        </authorList>
    </citation>
    <scope>NUCLEOTIDE SEQUENCE [LARGE SCALE GENOMIC DNA]</scope>
    <source>
        <strain evidence="2">INRA-310</strain>
    </source>
</reference>
<dbReference type="GeneID" id="20188023"/>
<name>W2PDV1_PHYN3</name>
<evidence type="ECO:0000313" key="1">
    <source>
        <dbReference type="EMBL" id="ETM98795.1"/>
    </source>
</evidence>
<proteinExistence type="predicted"/>
<sequence>MGRGRRWSTAEDEVLIRAYLHISQSPIDGMEQKAATFWKNILDASTAWLSRLPRTTTGPFRQFAITGSLFRGTSESLWGAIVLLSLETSLERMLTTISTILAPCLLHKTAFIYLRILLADPTQVAEVHGRNFLHFGCIKLWKWCDYRGNQPSPRKEEGETCFSC</sequence>
<dbReference type="EMBL" id="KI669670">
    <property type="protein sequence ID" value="ETM98795.1"/>
    <property type="molecule type" value="Genomic_DNA"/>
</dbReference>
<dbReference type="Proteomes" id="UP000018817">
    <property type="component" value="Unassembled WGS sequence"/>
</dbReference>